<dbReference type="InterPro" id="IPR036249">
    <property type="entry name" value="Thioredoxin-like_sf"/>
</dbReference>
<evidence type="ECO:0000313" key="2">
    <source>
        <dbReference type="Proteomes" id="UP000727993"/>
    </source>
</evidence>
<dbReference type="Proteomes" id="UP000727993">
    <property type="component" value="Unassembled WGS sequence"/>
</dbReference>
<accession>A0A936NCE0</accession>
<proteinExistence type="predicted"/>
<sequence length="211" mass="23513">MKIDYWFDPICPWCWLTSRWVATVAAERDLDVTWRPISLFLKNAPEPDDEFYESTLWSRNLLRVVEAVREAGHEDRIGELYTRFGTHIHHEDDHDFHVADDLEALGLDPKLAGAQDDDRFDQVIQAAMDEGLALTGGNVGTPLMALDGTDGQRVGLFGPVISRVPTGDGAVAAWDAFVTLAQTLGFWETKRDRSEGPQFESVPTEVLAGIS</sequence>
<reference evidence="1 2" key="1">
    <citation type="submission" date="2020-10" db="EMBL/GenBank/DDBJ databases">
        <title>Connecting structure to function with the recovery of over 1000 high-quality activated sludge metagenome-assembled genomes encoding full-length rRNA genes using long-read sequencing.</title>
        <authorList>
            <person name="Singleton C.M."/>
            <person name="Petriglieri F."/>
            <person name="Kristensen J.M."/>
            <person name="Kirkegaard R.H."/>
            <person name="Michaelsen T.Y."/>
            <person name="Andersen M.H."/>
            <person name="Karst S.M."/>
            <person name="Dueholm M.S."/>
            <person name="Nielsen P.H."/>
            <person name="Albertsen M."/>
        </authorList>
    </citation>
    <scope>NUCLEOTIDE SEQUENCE [LARGE SCALE GENOMIC DNA]</scope>
    <source>
        <strain evidence="1">Lyne_18-Q3-R50-59_MAXAC.006</strain>
    </source>
</reference>
<evidence type="ECO:0000313" key="1">
    <source>
        <dbReference type="EMBL" id="MBK9297740.1"/>
    </source>
</evidence>
<dbReference type="EMBL" id="JADJZA010000007">
    <property type="protein sequence ID" value="MBK9297740.1"/>
    <property type="molecule type" value="Genomic_DNA"/>
</dbReference>
<dbReference type="SUPFAM" id="SSF52833">
    <property type="entry name" value="Thioredoxin-like"/>
    <property type="match status" value="1"/>
</dbReference>
<name>A0A936NCE0_9ACTN</name>
<dbReference type="AlphaFoldDB" id="A0A936NCE0"/>
<dbReference type="Pfam" id="PF22234">
    <property type="entry name" value="Rv2466c-like"/>
    <property type="match status" value="1"/>
</dbReference>
<dbReference type="Gene3D" id="3.40.30.10">
    <property type="entry name" value="Glutaredoxin"/>
    <property type="match status" value="1"/>
</dbReference>
<protein>
    <submittedName>
        <fullName evidence="1">DsbA family protein</fullName>
    </submittedName>
</protein>
<gene>
    <name evidence="1" type="ORF">IPN02_13105</name>
</gene>
<organism evidence="1 2">
    <name type="scientific">Candidatus Neomicrothrix subdominans</name>
    <dbReference type="NCBI Taxonomy" id="2954438"/>
    <lineage>
        <taxon>Bacteria</taxon>
        <taxon>Bacillati</taxon>
        <taxon>Actinomycetota</taxon>
        <taxon>Acidimicrobiia</taxon>
        <taxon>Acidimicrobiales</taxon>
        <taxon>Microthrixaceae</taxon>
        <taxon>Candidatus Neomicrothrix</taxon>
    </lineage>
</organism>
<dbReference type="CDD" id="cd02972">
    <property type="entry name" value="DsbA_family"/>
    <property type="match status" value="1"/>
</dbReference>
<comment type="caution">
    <text evidence="1">The sequence shown here is derived from an EMBL/GenBank/DDBJ whole genome shotgun (WGS) entry which is preliminary data.</text>
</comment>
<dbReference type="InterPro" id="IPR053977">
    <property type="entry name" value="Rv2466c-like"/>
</dbReference>